<evidence type="ECO:0000313" key="1">
    <source>
        <dbReference type="EMBL" id="RNI39976.1"/>
    </source>
</evidence>
<organism evidence="1 2">
    <name type="scientific">Hanamia caeni</name>
    <dbReference type="NCBI Taxonomy" id="2294116"/>
    <lineage>
        <taxon>Bacteria</taxon>
        <taxon>Pseudomonadati</taxon>
        <taxon>Bacteroidota</taxon>
        <taxon>Chitinophagia</taxon>
        <taxon>Chitinophagales</taxon>
        <taxon>Chitinophagaceae</taxon>
        <taxon>Hanamia</taxon>
    </lineage>
</organism>
<reference evidence="1 2" key="1">
    <citation type="submission" date="2018-11" db="EMBL/GenBank/DDBJ databases">
        <title>Draft genome sequence of Ferruginibacter sp. BO-59.</title>
        <authorList>
            <person name="Im W.T."/>
        </authorList>
    </citation>
    <scope>NUCLEOTIDE SEQUENCE [LARGE SCALE GENOMIC DNA]</scope>
    <source>
        <strain evidence="1 2">BO-59</strain>
    </source>
</reference>
<evidence type="ECO:0000313" key="2">
    <source>
        <dbReference type="Proteomes" id="UP000267223"/>
    </source>
</evidence>
<accession>A0A3M9NQD0</accession>
<keyword evidence="2" id="KW-1185">Reference proteome</keyword>
<protein>
    <submittedName>
        <fullName evidence="1">Uncharacterized protein</fullName>
    </submittedName>
</protein>
<sequence length="80" mass="9159">MEEIILKALAVANFSQVKTQYNRYLVKACLASSIQNTNGFFLFVHYRFEIVKLTNQFNIIGNDGHLLICKRETAVVFQSS</sequence>
<dbReference type="AlphaFoldDB" id="A0A3M9NQD0"/>
<gene>
    <name evidence="1" type="ORF">EFY79_01345</name>
</gene>
<comment type="caution">
    <text evidence="1">The sequence shown here is derived from an EMBL/GenBank/DDBJ whole genome shotgun (WGS) entry which is preliminary data.</text>
</comment>
<name>A0A3M9NQD0_9BACT</name>
<dbReference type="EMBL" id="RJJR01000001">
    <property type="protein sequence ID" value="RNI39976.1"/>
    <property type="molecule type" value="Genomic_DNA"/>
</dbReference>
<proteinExistence type="predicted"/>
<dbReference type="Proteomes" id="UP000267223">
    <property type="component" value="Unassembled WGS sequence"/>
</dbReference>